<dbReference type="OrthoDB" id="9805617at2"/>
<evidence type="ECO:0000256" key="3">
    <source>
        <dbReference type="ARBA" id="ARBA00022806"/>
    </source>
</evidence>
<dbReference type="Gene3D" id="1.20.120.1080">
    <property type="match status" value="1"/>
</dbReference>
<keyword evidence="1" id="KW-0547">Nucleotide-binding</keyword>
<dbReference type="InterPro" id="IPR049614">
    <property type="entry name" value="HrpB_DEXH"/>
</dbReference>
<dbReference type="PROSITE" id="PS51192">
    <property type="entry name" value="HELICASE_ATP_BIND_1"/>
    <property type="match status" value="1"/>
</dbReference>
<reference evidence="7 8" key="1">
    <citation type="submission" date="2018-11" db="EMBL/GenBank/DDBJ databases">
        <authorList>
            <person name="Ye M.-Q."/>
            <person name="Du Z.-J."/>
        </authorList>
    </citation>
    <scope>NUCLEOTIDE SEQUENCE [LARGE SCALE GENOMIC DNA]</scope>
    <source>
        <strain evidence="7 8">U0105</strain>
    </source>
</reference>
<dbReference type="PANTHER" id="PTHR43519:SF1">
    <property type="entry name" value="ATP-DEPENDENT RNA HELICASE HRPB"/>
    <property type="match status" value="1"/>
</dbReference>
<protein>
    <submittedName>
        <fullName evidence="7">ATP-dependent helicase HrpB</fullName>
    </submittedName>
</protein>
<dbReference type="Proteomes" id="UP000275281">
    <property type="component" value="Unassembled WGS sequence"/>
</dbReference>
<dbReference type="GO" id="GO:0003676">
    <property type="term" value="F:nucleic acid binding"/>
    <property type="evidence" value="ECO:0007669"/>
    <property type="project" value="InterPro"/>
</dbReference>
<dbReference type="PROSITE" id="PS51194">
    <property type="entry name" value="HELICASE_CTER"/>
    <property type="match status" value="1"/>
</dbReference>
<keyword evidence="2" id="KW-0378">Hydrolase</keyword>
<dbReference type="InterPro" id="IPR001650">
    <property type="entry name" value="Helicase_C-like"/>
</dbReference>
<dbReference type="GO" id="GO:0005524">
    <property type="term" value="F:ATP binding"/>
    <property type="evidence" value="ECO:0007669"/>
    <property type="project" value="UniProtKB-KW"/>
</dbReference>
<dbReference type="Pfam" id="PF00271">
    <property type="entry name" value="Helicase_C"/>
    <property type="match status" value="1"/>
</dbReference>
<dbReference type="SMART" id="SM00490">
    <property type="entry name" value="HELICc"/>
    <property type="match status" value="1"/>
</dbReference>
<dbReference type="NCBIfam" id="TIGR01970">
    <property type="entry name" value="DEAH_box_HrpB"/>
    <property type="match status" value="1"/>
</dbReference>
<proteinExistence type="predicted"/>
<accession>A0A3N5Z6X8</accession>
<dbReference type="PANTHER" id="PTHR43519">
    <property type="entry name" value="ATP-DEPENDENT RNA HELICASE HRPB"/>
    <property type="match status" value="1"/>
</dbReference>
<dbReference type="InterPro" id="IPR013689">
    <property type="entry name" value="RNA_helicase_ATP-dep_HrpB_C"/>
</dbReference>
<dbReference type="InterPro" id="IPR011545">
    <property type="entry name" value="DEAD/DEAH_box_helicase_dom"/>
</dbReference>
<evidence type="ECO:0000256" key="1">
    <source>
        <dbReference type="ARBA" id="ARBA00022741"/>
    </source>
</evidence>
<dbReference type="RefSeq" id="WP_124027762.1">
    <property type="nucleotide sequence ID" value="NZ_JBHRSN010000006.1"/>
</dbReference>
<evidence type="ECO:0000256" key="4">
    <source>
        <dbReference type="ARBA" id="ARBA00022840"/>
    </source>
</evidence>
<evidence type="ECO:0000259" key="5">
    <source>
        <dbReference type="PROSITE" id="PS51192"/>
    </source>
</evidence>
<dbReference type="InterPro" id="IPR014001">
    <property type="entry name" value="Helicase_ATP-bd"/>
</dbReference>
<gene>
    <name evidence="7" type="primary">hrpB</name>
    <name evidence="7" type="ORF">DRW07_09930</name>
</gene>
<keyword evidence="8" id="KW-1185">Reference proteome</keyword>
<dbReference type="Pfam" id="PF08482">
    <property type="entry name" value="HrpB_C"/>
    <property type="match status" value="1"/>
</dbReference>
<dbReference type="SUPFAM" id="SSF52540">
    <property type="entry name" value="P-loop containing nucleoside triphosphate hydrolases"/>
    <property type="match status" value="1"/>
</dbReference>
<dbReference type="SMART" id="SM00487">
    <property type="entry name" value="DEXDc"/>
    <property type="match status" value="1"/>
</dbReference>
<dbReference type="PIRSF" id="PIRSF005496">
    <property type="entry name" value="ATP_hel_hrpB"/>
    <property type="match status" value="1"/>
</dbReference>
<sequence length="825" mass="91667">MPVFPVDEVIPSLVRHFETNDLILSAPPGAGKSTRVPMALMEHFPNKRFLLLQPRRVVVRHLANFLASLLNEKVGQTIGYRMRGETQVSSNTRLTLVTDGVLTRMLQQDPELTGIDGVLFDEFHERNVHADMGLALAIESQQGLRDDLRLLIMSATLDVGAIQTLLPEAKVFSSQGKMFDVTEHYLGDCNTQELAKRVASAIQQAIKKHHNGDVLVFLPSVKHIRQCQRLLHLSHCDVHPLFGGLSLDEQSCALAPAQQGRRKIVLATNIAETSLTIDGITVVIDSGRENQARFDHGSAMTTLDIRMISQASATQRMGRAGRTASGDCYRLWSQSAHGRLAKHAKPQIKEVDLTSHLLDVCAWGADFDTLPLLDKPDSAQVERAQKQLESIGALSVSGQITQWGKKLANVSLHPGVANMLLTVASETPQQLPNAVIGAVLYESIGSLQWEGFDTTVAKQLSQPSIGWKNALGRVQRSLKQAPALSMTHLDKHQIAAYIGQAFMQRVAFRVKDDEWKMASGPRAIIDTMPSYVNWCVVLHGQAYKEGKIKVFAAIETSLDALKTLMPQHFISTQSLFLDKAKQLKAQSELRFFDIVYERAPLESNQNINWSSAWLTMIKQGQHGLPSCRLPLNQDALQWLERVKLLVHISGESDREWEHEVLLEKADQWLTPALDNCRSIKQLESLPWQSLLQSLLPWDQSQQLASLCPSSLEVASGRTIPIVYSFLTDSAGKKTWRAQVSVKMQECYGMTSPVFVARGACRVTFALLSPANRPLQTTDDLAAFWQGSYLDIAKEMRGRYPKHFWPDNPANSPATTVTKAKMKGVS</sequence>
<organism evidence="7 8">
    <name type="scientific">Alteromonas sediminis</name>
    <dbReference type="NCBI Taxonomy" id="2259342"/>
    <lineage>
        <taxon>Bacteria</taxon>
        <taxon>Pseudomonadati</taxon>
        <taxon>Pseudomonadota</taxon>
        <taxon>Gammaproteobacteria</taxon>
        <taxon>Alteromonadales</taxon>
        <taxon>Alteromonadaceae</taxon>
        <taxon>Alteromonas/Salinimonas group</taxon>
        <taxon>Alteromonas</taxon>
    </lineage>
</organism>
<name>A0A3N5Z6X8_9ALTE</name>
<feature type="domain" description="Helicase ATP-binding" evidence="5">
    <location>
        <begin position="13"/>
        <end position="175"/>
    </location>
</feature>
<evidence type="ECO:0000313" key="7">
    <source>
        <dbReference type="EMBL" id="RPJ66404.1"/>
    </source>
</evidence>
<keyword evidence="4" id="KW-0067">ATP-binding</keyword>
<dbReference type="InterPro" id="IPR027417">
    <property type="entry name" value="P-loop_NTPase"/>
</dbReference>
<dbReference type="GO" id="GO:0004386">
    <property type="term" value="F:helicase activity"/>
    <property type="evidence" value="ECO:0007669"/>
    <property type="project" value="UniProtKB-KW"/>
</dbReference>
<evidence type="ECO:0000313" key="8">
    <source>
        <dbReference type="Proteomes" id="UP000275281"/>
    </source>
</evidence>
<comment type="caution">
    <text evidence="7">The sequence shown here is derived from an EMBL/GenBank/DDBJ whole genome shotgun (WGS) entry which is preliminary data.</text>
</comment>
<dbReference type="CDD" id="cd17990">
    <property type="entry name" value="DEXHc_HrpB"/>
    <property type="match status" value="1"/>
</dbReference>
<dbReference type="EMBL" id="RPOK01000003">
    <property type="protein sequence ID" value="RPJ66404.1"/>
    <property type="molecule type" value="Genomic_DNA"/>
</dbReference>
<feature type="domain" description="Helicase C-terminal" evidence="6">
    <location>
        <begin position="201"/>
        <end position="359"/>
    </location>
</feature>
<evidence type="ECO:0000259" key="6">
    <source>
        <dbReference type="PROSITE" id="PS51194"/>
    </source>
</evidence>
<evidence type="ECO:0000256" key="2">
    <source>
        <dbReference type="ARBA" id="ARBA00022801"/>
    </source>
</evidence>
<dbReference type="Gene3D" id="3.40.50.300">
    <property type="entry name" value="P-loop containing nucleotide triphosphate hydrolases"/>
    <property type="match status" value="2"/>
</dbReference>
<dbReference type="InterPro" id="IPR010225">
    <property type="entry name" value="HrpB"/>
</dbReference>
<dbReference type="FunFam" id="3.40.50.300:FF:002125">
    <property type="entry name" value="ATP-dependent helicase HrpB"/>
    <property type="match status" value="1"/>
</dbReference>
<keyword evidence="3 7" id="KW-0347">Helicase</keyword>
<dbReference type="CDD" id="cd18791">
    <property type="entry name" value="SF2_C_RHA"/>
    <property type="match status" value="1"/>
</dbReference>
<dbReference type="Pfam" id="PF00270">
    <property type="entry name" value="DEAD"/>
    <property type="match status" value="1"/>
</dbReference>
<dbReference type="GO" id="GO:0016787">
    <property type="term" value="F:hydrolase activity"/>
    <property type="evidence" value="ECO:0007669"/>
    <property type="project" value="UniProtKB-KW"/>
</dbReference>
<dbReference type="AlphaFoldDB" id="A0A3N5Z6X8"/>